<evidence type="ECO:0000313" key="1">
    <source>
        <dbReference type="EMBL" id="MFD1428314.1"/>
    </source>
</evidence>
<organism evidence="1 2">
    <name type="scientific">Kroppenstedtia sanguinis</name>
    <dbReference type="NCBI Taxonomy" id="1380684"/>
    <lineage>
        <taxon>Bacteria</taxon>
        <taxon>Bacillati</taxon>
        <taxon>Bacillota</taxon>
        <taxon>Bacilli</taxon>
        <taxon>Bacillales</taxon>
        <taxon>Thermoactinomycetaceae</taxon>
        <taxon>Kroppenstedtia</taxon>
    </lineage>
</organism>
<proteinExistence type="predicted"/>
<dbReference type="EMBL" id="JBHTNU010000020">
    <property type="protein sequence ID" value="MFD1428314.1"/>
    <property type="molecule type" value="Genomic_DNA"/>
</dbReference>
<protein>
    <submittedName>
        <fullName evidence="1">Uncharacterized protein</fullName>
    </submittedName>
</protein>
<reference evidence="2" key="1">
    <citation type="journal article" date="2019" name="Int. J. Syst. Evol. Microbiol.">
        <title>The Global Catalogue of Microorganisms (GCM) 10K type strain sequencing project: providing services to taxonomists for standard genome sequencing and annotation.</title>
        <authorList>
            <consortium name="The Broad Institute Genomics Platform"/>
            <consortium name="The Broad Institute Genome Sequencing Center for Infectious Disease"/>
            <person name="Wu L."/>
            <person name="Ma J."/>
        </authorList>
    </citation>
    <scope>NUCLEOTIDE SEQUENCE [LARGE SCALE GENOMIC DNA]</scope>
    <source>
        <strain evidence="2">S1</strain>
    </source>
</reference>
<comment type="caution">
    <text evidence="1">The sequence shown here is derived from an EMBL/GenBank/DDBJ whole genome shotgun (WGS) entry which is preliminary data.</text>
</comment>
<evidence type="ECO:0000313" key="2">
    <source>
        <dbReference type="Proteomes" id="UP001597282"/>
    </source>
</evidence>
<gene>
    <name evidence="1" type="ORF">ACFQ4Y_15520</name>
</gene>
<dbReference type="Proteomes" id="UP001597282">
    <property type="component" value="Unassembled WGS sequence"/>
</dbReference>
<accession>A0ABW4CDY2</accession>
<dbReference type="RefSeq" id="WP_380167098.1">
    <property type="nucleotide sequence ID" value="NZ_JBHTNU010000020.1"/>
</dbReference>
<name>A0ABW4CDY2_9BACL</name>
<feature type="non-terminal residue" evidence="1">
    <location>
        <position position="89"/>
    </location>
</feature>
<keyword evidence="2" id="KW-1185">Reference proteome</keyword>
<sequence length="89" mass="10116">MKLETLKEIAVEGEESFVECVLRLKDGNFSWDLPGLIASDVKVMAIKSLLVDNNVIEFKRQLYMAAKYIEANLLAEPLNTLENQHYTKA</sequence>